<comment type="function">
    <text evidence="11">Responds to activation by environmental stress and pro-inflammatory cytokines by phosphorylating a number of transcription factors, and thus regulates transcriptional activity.</text>
</comment>
<dbReference type="SMART" id="SM00220">
    <property type="entry name" value="S_TKc"/>
    <property type="match status" value="1"/>
</dbReference>
<evidence type="ECO:0000256" key="7">
    <source>
        <dbReference type="ARBA" id="ARBA00022777"/>
    </source>
</evidence>
<dbReference type="Pfam" id="PF00069">
    <property type="entry name" value="Pkinase"/>
    <property type="match status" value="1"/>
</dbReference>
<reference evidence="14" key="1">
    <citation type="submission" date="2017-02" db="UniProtKB">
        <authorList>
            <consortium name="WormBaseParasite"/>
        </authorList>
    </citation>
    <scope>IDENTIFICATION</scope>
</reference>
<dbReference type="PRINTS" id="PR01772">
    <property type="entry name" value="JNKMAPKINASE"/>
</dbReference>
<dbReference type="PROSITE" id="PS01351">
    <property type="entry name" value="MAPK"/>
    <property type="match status" value="1"/>
</dbReference>
<dbReference type="PROSITE" id="PS00108">
    <property type="entry name" value="PROTEIN_KINASE_ST"/>
    <property type="match status" value="1"/>
</dbReference>
<dbReference type="GO" id="GO:0106310">
    <property type="term" value="F:protein serine kinase activity"/>
    <property type="evidence" value="ECO:0007669"/>
    <property type="project" value="UniProtKB-UniRule"/>
</dbReference>
<dbReference type="SUPFAM" id="SSF56112">
    <property type="entry name" value="Protein kinase-like (PK-like)"/>
    <property type="match status" value="1"/>
</dbReference>
<evidence type="ECO:0000256" key="1">
    <source>
        <dbReference type="ARBA" id="ARBA00001946"/>
    </source>
</evidence>
<dbReference type="WBParaSite" id="ALUE_0000460701-mRNA-1">
    <property type="protein sequence ID" value="ALUE_0000460701-mRNA-1"/>
    <property type="gene ID" value="ALUE_0000460701"/>
</dbReference>
<dbReference type="PANTHER" id="PTHR24055">
    <property type="entry name" value="MITOGEN-ACTIVATED PROTEIN KINASE"/>
    <property type="match status" value="1"/>
</dbReference>
<dbReference type="Proteomes" id="UP000036681">
    <property type="component" value="Unplaced"/>
</dbReference>
<evidence type="ECO:0000313" key="14">
    <source>
        <dbReference type="WBParaSite" id="ALUE_0000460701-mRNA-1"/>
    </source>
</evidence>
<evidence type="ECO:0000256" key="10">
    <source>
        <dbReference type="ARBA" id="ARBA00048312"/>
    </source>
</evidence>
<dbReference type="Gene3D" id="3.30.200.20">
    <property type="entry name" value="Phosphorylase Kinase, domain 1"/>
    <property type="match status" value="1"/>
</dbReference>
<evidence type="ECO:0000256" key="6">
    <source>
        <dbReference type="ARBA" id="ARBA00022741"/>
    </source>
</evidence>
<dbReference type="EC" id="2.7.11.24" evidence="11"/>
<dbReference type="PROSITE" id="PS50011">
    <property type="entry name" value="PROTEIN_KINASE_DOM"/>
    <property type="match status" value="1"/>
</dbReference>
<keyword evidence="11" id="KW-0460">Magnesium</keyword>
<dbReference type="FunFam" id="1.10.510.10:FF:000624">
    <property type="entry name" value="Mitogen-activated protein kinase"/>
    <property type="match status" value="1"/>
</dbReference>
<evidence type="ECO:0000256" key="4">
    <source>
        <dbReference type="ARBA" id="ARBA00022553"/>
    </source>
</evidence>
<comment type="cofactor">
    <cofactor evidence="1 11">
        <name>Mg(2+)</name>
        <dbReference type="ChEBI" id="CHEBI:18420"/>
    </cofactor>
</comment>
<evidence type="ECO:0000256" key="3">
    <source>
        <dbReference type="ARBA" id="ARBA00022527"/>
    </source>
</evidence>
<comment type="subcellular location">
    <subcellularLocation>
        <location evidence="11">Cytoplasm</location>
    </subcellularLocation>
</comment>
<comment type="similarity">
    <text evidence="2 11">Belongs to the protein kinase superfamily. CMGC Ser/Thr protein kinase family. MAP kinase subfamily.</text>
</comment>
<dbReference type="GO" id="GO:0005737">
    <property type="term" value="C:cytoplasm"/>
    <property type="evidence" value="ECO:0007669"/>
    <property type="project" value="UniProtKB-SubCell"/>
</dbReference>
<evidence type="ECO:0000259" key="12">
    <source>
        <dbReference type="PROSITE" id="PS50011"/>
    </source>
</evidence>
<keyword evidence="6 11" id="KW-0547">Nucleotide-binding</keyword>
<keyword evidence="13" id="KW-1185">Reference proteome</keyword>
<dbReference type="GO" id="GO:0004707">
    <property type="term" value="F:MAP kinase activity"/>
    <property type="evidence" value="ECO:0007669"/>
    <property type="project" value="UniProtKB-UniRule"/>
</dbReference>
<keyword evidence="8 11" id="KW-0067">ATP-binding</keyword>
<evidence type="ECO:0000256" key="2">
    <source>
        <dbReference type="ARBA" id="ARBA00008832"/>
    </source>
</evidence>
<accession>A0A0M3HQY5</accession>
<evidence type="ECO:0000313" key="13">
    <source>
        <dbReference type="Proteomes" id="UP000036681"/>
    </source>
</evidence>
<evidence type="ECO:0000256" key="8">
    <source>
        <dbReference type="ARBA" id="ARBA00022840"/>
    </source>
</evidence>
<keyword evidence="5 11" id="KW-0808">Transferase</keyword>
<protein>
    <recommendedName>
        <fullName evidence="11">Stress-activated protein kinase JNK</fullName>
        <ecNumber evidence="11">2.7.11.24</ecNumber>
    </recommendedName>
</protein>
<keyword evidence="3 11" id="KW-0723">Serine/threonine-protein kinase</keyword>
<dbReference type="InterPro" id="IPR008271">
    <property type="entry name" value="Ser/Thr_kinase_AS"/>
</dbReference>
<dbReference type="Gene3D" id="1.10.510.10">
    <property type="entry name" value="Transferase(Phosphotransferase) domain 1"/>
    <property type="match status" value="1"/>
</dbReference>
<keyword evidence="7 11" id="KW-0418">Kinase</keyword>
<evidence type="ECO:0000256" key="9">
    <source>
        <dbReference type="ARBA" id="ARBA00047592"/>
    </source>
</evidence>
<dbReference type="AlphaFoldDB" id="A0A0M3HQY5"/>
<dbReference type="InterPro" id="IPR003527">
    <property type="entry name" value="MAP_kinase_CS"/>
</dbReference>
<feature type="domain" description="Protein kinase" evidence="12">
    <location>
        <begin position="28"/>
        <end position="327"/>
    </location>
</feature>
<dbReference type="InterPro" id="IPR050117">
    <property type="entry name" value="MAPK"/>
</dbReference>
<sequence>MSFDTKKFHQIRVESRAGTSVFTVPKRYTNLSFISAGAQGTVVRADDLVTNEPVAIKKVQHPFLTPMNAKRTYREFVLLVTMQHPNLISLKSAFTPQSSLRDFEEIYLVMELMNYNLSQVIRQLKLDHKNLSYFTYQMIVAMKYMHRSGIIHRDLKPSNIVVNDKCILKILDFGLARKMETNERMSIYVVTRHYRAPEVILGLPDWLLPSVDIWAIGCILAEMILRRILFPGTDRLDQWTKITSVLGTPSKEFIDRLEHHARLFVRSKGRTEPKSFEEIFPDDIFVGHFPNAPQLCAKNARDLLSKMLQIDPEKRISIDEAVQHPYVKLWFIDSEWNAPLPENRYDPQNDLVERPIEQWRELVFNEVKQYEQNHDIHGVSRTQTAV</sequence>
<dbReference type="GO" id="GO:0005524">
    <property type="term" value="F:ATP binding"/>
    <property type="evidence" value="ECO:0007669"/>
    <property type="project" value="UniProtKB-UniRule"/>
</dbReference>
<dbReference type="InterPro" id="IPR000719">
    <property type="entry name" value="Prot_kinase_dom"/>
</dbReference>
<organism evidence="13 14">
    <name type="scientific">Ascaris lumbricoides</name>
    <name type="common">Giant roundworm</name>
    <dbReference type="NCBI Taxonomy" id="6252"/>
    <lineage>
        <taxon>Eukaryota</taxon>
        <taxon>Metazoa</taxon>
        <taxon>Ecdysozoa</taxon>
        <taxon>Nematoda</taxon>
        <taxon>Chromadorea</taxon>
        <taxon>Rhabditida</taxon>
        <taxon>Spirurina</taxon>
        <taxon>Ascaridomorpha</taxon>
        <taxon>Ascaridoidea</taxon>
        <taxon>Ascarididae</taxon>
        <taxon>Ascaris</taxon>
    </lineage>
</organism>
<dbReference type="FunFam" id="3.30.200.20:FF:000028">
    <property type="entry name" value="Mitogen-activated protein kinase"/>
    <property type="match status" value="1"/>
</dbReference>
<evidence type="ECO:0000256" key="5">
    <source>
        <dbReference type="ARBA" id="ARBA00022679"/>
    </source>
</evidence>
<name>A0A0M3HQY5_ASCLU</name>
<dbReference type="InterPro" id="IPR008351">
    <property type="entry name" value="MAPK_JNK"/>
</dbReference>
<comment type="catalytic activity">
    <reaction evidence="9">
        <text>L-threonyl-[protein] + ATP = O-phospho-L-threonyl-[protein] + ADP + H(+)</text>
        <dbReference type="Rhea" id="RHEA:46608"/>
        <dbReference type="Rhea" id="RHEA-COMP:11060"/>
        <dbReference type="Rhea" id="RHEA-COMP:11605"/>
        <dbReference type="ChEBI" id="CHEBI:15378"/>
        <dbReference type="ChEBI" id="CHEBI:30013"/>
        <dbReference type="ChEBI" id="CHEBI:30616"/>
        <dbReference type="ChEBI" id="CHEBI:61977"/>
        <dbReference type="ChEBI" id="CHEBI:456216"/>
        <dbReference type="EC" id="2.7.11.24"/>
    </reaction>
</comment>
<keyword evidence="4 11" id="KW-0597">Phosphoprotein</keyword>
<dbReference type="InterPro" id="IPR011009">
    <property type="entry name" value="Kinase-like_dom_sf"/>
</dbReference>
<evidence type="ECO:0000256" key="11">
    <source>
        <dbReference type="RuleBase" id="RU368052"/>
    </source>
</evidence>
<proteinExistence type="inferred from homology"/>
<comment type="catalytic activity">
    <reaction evidence="10">
        <text>L-seryl-[protein] + ATP = O-phospho-L-seryl-[protein] + ADP + H(+)</text>
        <dbReference type="Rhea" id="RHEA:17989"/>
        <dbReference type="Rhea" id="RHEA-COMP:9863"/>
        <dbReference type="Rhea" id="RHEA-COMP:11604"/>
        <dbReference type="ChEBI" id="CHEBI:15378"/>
        <dbReference type="ChEBI" id="CHEBI:29999"/>
        <dbReference type="ChEBI" id="CHEBI:30616"/>
        <dbReference type="ChEBI" id="CHEBI:83421"/>
        <dbReference type="ChEBI" id="CHEBI:456216"/>
        <dbReference type="EC" id="2.7.11.24"/>
    </reaction>
</comment>